<dbReference type="SUPFAM" id="SSF56801">
    <property type="entry name" value="Acetyl-CoA synthetase-like"/>
    <property type="match status" value="1"/>
</dbReference>
<dbReference type="GO" id="GO:0050218">
    <property type="term" value="F:propionate-CoA ligase activity"/>
    <property type="evidence" value="ECO:0007669"/>
    <property type="project" value="TreeGrafter"/>
</dbReference>
<evidence type="ECO:0000256" key="1">
    <source>
        <dbReference type="SAM" id="MobiDB-lite"/>
    </source>
</evidence>
<dbReference type="AlphaFoldDB" id="A0A1G6TQP1"/>
<dbReference type="InterPro" id="IPR042099">
    <property type="entry name" value="ANL_N_sf"/>
</dbReference>
<sequence>MARMGGYAETHQRSRADRDGFWPAAARLVEWTRPPARARFAGVLAGLGVGKGDRVIVSMPMAPQAVVAMLACAVTSAPSPLSATRGWSTPSPRPAAARPSAKPCTA</sequence>
<organism evidence="3 4">
    <name type="scientific">Actinokineospora iranica</name>
    <dbReference type="NCBI Taxonomy" id="1271860"/>
    <lineage>
        <taxon>Bacteria</taxon>
        <taxon>Bacillati</taxon>
        <taxon>Actinomycetota</taxon>
        <taxon>Actinomycetes</taxon>
        <taxon>Pseudonocardiales</taxon>
        <taxon>Pseudonocardiaceae</taxon>
        <taxon>Actinokineospora</taxon>
    </lineage>
</organism>
<accession>A0A1G6TQP1</accession>
<gene>
    <name evidence="3" type="ORF">SAMN05216174_109266</name>
</gene>
<dbReference type="Pfam" id="PF00501">
    <property type="entry name" value="AMP-binding"/>
    <property type="match status" value="1"/>
</dbReference>
<dbReference type="PANTHER" id="PTHR43347:SF3">
    <property type="entry name" value="ACYL-COA SYNTHETASE SHORT-CHAIN FAMILY MEMBER 3, MITOCHONDRIAL"/>
    <property type="match status" value="1"/>
</dbReference>
<name>A0A1G6TQP1_9PSEU</name>
<dbReference type="EMBL" id="FMZZ01000009">
    <property type="protein sequence ID" value="SDD31370.1"/>
    <property type="molecule type" value="Genomic_DNA"/>
</dbReference>
<dbReference type="InterPro" id="IPR000873">
    <property type="entry name" value="AMP-dep_synth/lig_dom"/>
</dbReference>
<dbReference type="Gene3D" id="3.40.50.12780">
    <property type="entry name" value="N-terminal domain of ligase-like"/>
    <property type="match status" value="1"/>
</dbReference>
<feature type="domain" description="AMP-dependent synthetase/ligase" evidence="2">
    <location>
        <begin position="38"/>
        <end position="75"/>
    </location>
</feature>
<dbReference type="PANTHER" id="PTHR43347">
    <property type="entry name" value="ACYL-COA SYNTHETASE"/>
    <property type="match status" value="1"/>
</dbReference>
<keyword evidence="4" id="KW-1185">Reference proteome</keyword>
<feature type="compositionally biased region" description="Polar residues" evidence="1">
    <location>
        <begin position="79"/>
        <end position="89"/>
    </location>
</feature>
<protein>
    <submittedName>
        <fullName evidence="3">AMP-binding enzyme</fullName>
    </submittedName>
</protein>
<dbReference type="STRING" id="1271860.SAMN05216174_109266"/>
<dbReference type="Proteomes" id="UP000199501">
    <property type="component" value="Unassembled WGS sequence"/>
</dbReference>
<feature type="compositionally biased region" description="Low complexity" evidence="1">
    <location>
        <begin position="94"/>
        <end position="106"/>
    </location>
</feature>
<evidence type="ECO:0000313" key="3">
    <source>
        <dbReference type="EMBL" id="SDD31370.1"/>
    </source>
</evidence>
<feature type="region of interest" description="Disordered" evidence="1">
    <location>
        <begin position="79"/>
        <end position="106"/>
    </location>
</feature>
<reference evidence="4" key="1">
    <citation type="submission" date="2016-10" db="EMBL/GenBank/DDBJ databases">
        <authorList>
            <person name="Varghese N."/>
            <person name="Submissions S."/>
        </authorList>
    </citation>
    <scope>NUCLEOTIDE SEQUENCE [LARGE SCALE GENOMIC DNA]</scope>
    <source>
        <strain evidence="4">IBRC-M 10403</strain>
    </source>
</reference>
<evidence type="ECO:0000313" key="4">
    <source>
        <dbReference type="Proteomes" id="UP000199501"/>
    </source>
</evidence>
<proteinExistence type="predicted"/>
<evidence type="ECO:0000259" key="2">
    <source>
        <dbReference type="Pfam" id="PF00501"/>
    </source>
</evidence>